<evidence type="ECO:0000256" key="2">
    <source>
        <dbReference type="ARBA" id="ARBA00022490"/>
    </source>
</evidence>
<evidence type="ECO:0000313" key="5">
    <source>
        <dbReference type="EMBL" id="BAH71221.1"/>
    </source>
</evidence>
<dbReference type="InterPro" id="IPR042360">
    <property type="entry name" value="AIMP2"/>
</dbReference>
<dbReference type="PANTHER" id="PTHR13438:SF2">
    <property type="entry name" value="AMINOACYL TRNA SYNTHASE COMPLEX-INTERACTING MULTIFUNCTIONAL PROTEIN 2"/>
    <property type="match status" value="1"/>
</dbReference>
<accession>C4WTK1</accession>
<name>C4WTK1_ACYPI</name>
<dbReference type="GO" id="GO:0006412">
    <property type="term" value="P:translation"/>
    <property type="evidence" value="ECO:0007669"/>
    <property type="project" value="UniProtKB-KW"/>
</dbReference>
<evidence type="ECO:0000256" key="1">
    <source>
        <dbReference type="ARBA" id="ARBA00004496"/>
    </source>
</evidence>
<dbReference type="EMBL" id="AK340651">
    <property type="protein sequence ID" value="BAH71221.1"/>
    <property type="molecule type" value="mRNA"/>
</dbReference>
<dbReference type="PANTHER" id="PTHR13438">
    <property type="entry name" value="AMINOACYL TRNA SYNTHASE COMPLEX-INTERACTING MULTIFUNCTIONAL PROTEIN"/>
    <property type="match status" value="1"/>
</dbReference>
<dbReference type="GO" id="GO:0017101">
    <property type="term" value="C:aminoacyl-tRNA synthetase multienzyme complex"/>
    <property type="evidence" value="ECO:0007669"/>
    <property type="project" value="InterPro"/>
</dbReference>
<evidence type="ECO:0000256" key="3">
    <source>
        <dbReference type="ARBA" id="ARBA00022917"/>
    </source>
</evidence>
<protein>
    <submittedName>
        <fullName evidence="5">ACYPI008104 protein</fullName>
    </submittedName>
</protein>
<gene>
    <name evidence="5" type="primary">ACYPI008104</name>
</gene>
<feature type="domain" description="AIMP2 thioredoxin-like" evidence="4">
    <location>
        <begin position="127"/>
        <end position="209"/>
    </location>
</feature>
<dbReference type="Pfam" id="PF18569">
    <property type="entry name" value="Thioredoxin_16"/>
    <property type="match status" value="1"/>
</dbReference>
<dbReference type="OrthoDB" id="424586at2759"/>
<dbReference type="GO" id="GO:0005737">
    <property type="term" value="C:cytoplasm"/>
    <property type="evidence" value="ECO:0007669"/>
    <property type="project" value="UniProtKB-SubCell"/>
</dbReference>
<organism evidence="5">
    <name type="scientific">Acyrthosiphon pisum</name>
    <name type="common">Pea aphid</name>
    <dbReference type="NCBI Taxonomy" id="7029"/>
    <lineage>
        <taxon>Eukaryota</taxon>
        <taxon>Metazoa</taxon>
        <taxon>Ecdysozoa</taxon>
        <taxon>Arthropoda</taxon>
        <taxon>Hexapoda</taxon>
        <taxon>Insecta</taxon>
        <taxon>Pterygota</taxon>
        <taxon>Neoptera</taxon>
        <taxon>Paraneoptera</taxon>
        <taxon>Hemiptera</taxon>
        <taxon>Sternorrhyncha</taxon>
        <taxon>Aphidomorpha</taxon>
        <taxon>Aphidoidea</taxon>
        <taxon>Aphididae</taxon>
        <taxon>Macrosiphini</taxon>
        <taxon>Acyrthosiphon</taxon>
    </lineage>
</organism>
<evidence type="ECO:0000259" key="4">
    <source>
        <dbReference type="Pfam" id="PF18569"/>
    </source>
</evidence>
<keyword evidence="3" id="KW-0648">Protein biosynthesis</keyword>
<reference evidence="5" key="1">
    <citation type="submission" date="2009-06" db="EMBL/GenBank/DDBJ databases">
        <title>A full-length cDNA resource of the pea aphid, Acyrthosiphon pisum.</title>
        <authorList>
            <person name="Shigenobu S."/>
            <person name="Nakabachi A."/>
            <person name="Richards S."/>
        </authorList>
    </citation>
    <scope>NUCLEOTIDE SEQUENCE</scope>
    <source>
        <strain evidence="5">LSR1</strain>
        <tissue evidence="5">Whole body</tissue>
    </source>
</reference>
<comment type="subcellular location">
    <subcellularLocation>
        <location evidence="1">Cytoplasm</location>
    </subcellularLocation>
</comment>
<sequence>MYKLKPVIPVPMLIENTCRMYKLKDLQQMSFSGVPMSDKSDELEDINDETQLSDQEIQVLLEKQNEVLKILEQLELRLSKLDVKFPNAKDIVPISEKQQSTQCNVNKEHKSNSKSVINNDIKNLIKNDTVVFADPEDPPYSLLALPILWPAVAWDISYHVHSSVLKDLEALGTIKAFKNVNCKHSNNIVKVFVIWQHIKPSPKVVRSPTDLSIGEVSLLRTFNQCLATQPLAVADQIKSNKVLDLINEIVDSTNDRTAELHNLIMESNTKLDITNIVIWSLLYKKSEHPSKIEKWLSHFTKIIIV</sequence>
<dbReference type="AlphaFoldDB" id="C4WTK1"/>
<dbReference type="InterPro" id="IPR041503">
    <property type="entry name" value="AIMP2_thioredoxin"/>
</dbReference>
<dbReference type="Gene3D" id="1.20.1050.130">
    <property type="match status" value="1"/>
</dbReference>
<keyword evidence="2" id="KW-0963">Cytoplasm</keyword>
<proteinExistence type="evidence at transcript level"/>